<reference evidence="1 2" key="1">
    <citation type="submission" date="2017-04" db="EMBL/GenBank/DDBJ databases">
        <title>Bacillus krulwichiae AM31D Genome sequencing and assembly.</title>
        <authorList>
            <person name="Krulwich T.A."/>
            <person name="Anastor L."/>
            <person name="Ehrlich R."/>
            <person name="Ehrlich G.D."/>
            <person name="Janto B."/>
        </authorList>
    </citation>
    <scope>NUCLEOTIDE SEQUENCE [LARGE SCALE GENOMIC DNA]</scope>
    <source>
        <strain evidence="1 2">AM31D</strain>
    </source>
</reference>
<sequence>MQFTIDSLSNLHTILLKDVNYDYKGKSTIILDLVTTMGAIYCADVKTSKVNDKPRYIELTIPVFNPDIWTKNVIQIEELVKWVSEDTMKITFIGSSDTIDGYVNGLIPGTNNVVTLFSGGLDSFAGAYYNYKNNIKSDYLGFINKGEEKTKQLDVKEFYQQIFDDATEIILIDKPIKKKQTFIQSTRSLLYLALAIAKAHFNSSKEVYLYENGILSLNPEIQNRYTTKTTHPKTMFIYKSLLEKLSIDIKINHPFLFMTKGQITNDMNAEFKKAIEHTFTCGQGRSHPERSHSGQCGICIPCVLRKISLAAYDNEIFDVNYEYPYDVKISDIKEGNYRKDYASNINYFKTYYDLIKSNQIYYQLQIREKYYEEDPKFRISNQKMFSKFAEEYERFMKKYAPY</sequence>
<name>A0A1X9MD55_9BACI</name>
<dbReference type="InterPro" id="IPR018317">
    <property type="entry name" value="QueC"/>
</dbReference>
<dbReference type="AlphaFoldDB" id="A0A1X9MD55"/>
<dbReference type="KEGG" id="bkw:BkAM31D_16735"/>
<dbReference type="EMBL" id="CP020814">
    <property type="protein sequence ID" value="ARK31367.1"/>
    <property type="molecule type" value="Genomic_DNA"/>
</dbReference>
<proteinExistence type="predicted"/>
<dbReference type="STRING" id="199441.BkAM31D_16735"/>
<dbReference type="RefSeq" id="WP_066159184.1">
    <property type="nucleotide sequence ID" value="NZ_CP020814.1"/>
</dbReference>
<dbReference type="Proteomes" id="UP000193006">
    <property type="component" value="Chromosome"/>
</dbReference>
<keyword evidence="2" id="KW-1185">Reference proteome</keyword>
<evidence type="ECO:0000313" key="1">
    <source>
        <dbReference type="EMBL" id="ARK31367.1"/>
    </source>
</evidence>
<dbReference type="Gene3D" id="3.40.50.620">
    <property type="entry name" value="HUPs"/>
    <property type="match status" value="1"/>
</dbReference>
<gene>
    <name evidence="1" type="primary">queC_2</name>
    <name evidence="1" type="ORF">BkAM31D_16735</name>
</gene>
<dbReference type="SUPFAM" id="SSF52402">
    <property type="entry name" value="Adenine nucleotide alpha hydrolases-like"/>
    <property type="match status" value="1"/>
</dbReference>
<dbReference type="GO" id="GO:0016874">
    <property type="term" value="F:ligase activity"/>
    <property type="evidence" value="ECO:0007669"/>
    <property type="project" value="UniProtKB-KW"/>
</dbReference>
<accession>A0A1X9MD55</accession>
<protein>
    <submittedName>
        <fullName evidence="1">7-cyano-7-deazaguanine synthase</fullName>
        <ecNumber evidence="1">6.3.4.20</ecNumber>
    </submittedName>
</protein>
<organism evidence="1 2">
    <name type="scientific">Halalkalibacter krulwichiae</name>
    <dbReference type="NCBI Taxonomy" id="199441"/>
    <lineage>
        <taxon>Bacteria</taxon>
        <taxon>Bacillati</taxon>
        <taxon>Bacillota</taxon>
        <taxon>Bacilli</taxon>
        <taxon>Bacillales</taxon>
        <taxon>Bacillaceae</taxon>
        <taxon>Halalkalibacter</taxon>
    </lineage>
</organism>
<dbReference type="Pfam" id="PF06508">
    <property type="entry name" value="QueC"/>
    <property type="match status" value="1"/>
</dbReference>
<dbReference type="EC" id="6.3.4.20" evidence="1"/>
<keyword evidence="1" id="KW-0436">Ligase</keyword>
<dbReference type="InterPro" id="IPR014729">
    <property type="entry name" value="Rossmann-like_a/b/a_fold"/>
</dbReference>
<evidence type="ECO:0000313" key="2">
    <source>
        <dbReference type="Proteomes" id="UP000193006"/>
    </source>
</evidence>